<reference evidence="1" key="1">
    <citation type="submission" date="2019-07" db="EMBL/GenBank/DDBJ databases">
        <authorList>
            <person name="Dittberner H."/>
        </authorList>
    </citation>
    <scope>NUCLEOTIDE SEQUENCE [LARGE SCALE GENOMIC DNA]</scope>
</reference>
<evidence type="ECO:0000313" key="1">
    <source>
        <dbReference type="EMBL" id="VVA92896.1"/>
    </source>
</evidence>
<sequence>MRCGLQSKTLKYYVVDPSMPETIEFKPRYVRLIFDFSFTGFVLLEIDGPSMMM</sequence>
<protein>
    <submittedName>
        <fullName evidence="1">Uncharacterized protein</fullName>
    </submittedName>
</protein>
<organism evidence="1 2">
    <name type="scientific">Arabis nemorensis</name>
    <dbReference type="NCBI Taxonomy" id="586526"/>
    <lineage>
        <taxon>Eukaryota</taxon>
        <taxon>Viridiplantae</taxon>
        <taxon>Streptophyta</taxon>
        <taxon>Embryophyta</taxon>
        <taxon>Tracheophyta</taxon>
        <taxon>Spermatophyta</taxon>
        <taxon>Magnoliopsida</taxon>
        <taxon>eudicotyledons</taxon>
        <taxon>Gunneridae</taxon>
        <taxon>Pentapetalae</taxon>
        <taxon>rosids</taxon>
        <taxon>malvids</taxon>
        <taxon>Brassicales</taxon>
        <taxon>Brassicaceae</taxon>
        <taxon>Arabideae</taxon>
        <taxon>Arabis</taxon>
    </lineage>
</organism>
<accession>A0A565AU21</accession>
<keyword evidence="2" id="KW-1185">Reference proteome</keyword>
<dbReference type="AlphaFoldDB" id="A0A565AU21"/>
<dbReference type="EMBL" id="CABITT030000001">
    <property type="protein sequence ID" value="VVA92896.1"/>
    <property type="molecule type" value="Genomic_DNA"/>
</dbReference>
<dbReference type="Proteomes" id="UP000489600">
    <property type="component" value="Unassembled WGS sequence"/>
</dbReference>
<evidence type="ECO:0000313" key="2">
    <source>
        <dbReference type="Proteomes" id="UP000489600"/>
    </source>
</evidence>
<name>A0A565AU21_9BRAS</name>
<proteinExistence type="predicted"/>
<comment type="caution">
    <text evidence="1">The sequence shown here is derived from an EMBL/GenBank/DDBJ whole genome shotgun (WGS) entry which is preliminary data.</text>
</comment>
<gene>
    <name evidence="1" type="ORF">ANE_LOCUS3341</name>
</gene>